<dbReference type="AlphaFoldDB" id="A0A9D1FS07"/>
<keyword evidence="1" id="KW-0812">Transmembrane</keyword>
<proteinExistence type="predicted"/>
<organism evidence="2 3">
    <name type="scientific">Candidatus Caccousia stercoris</name>
    <dbReference type="NCBI Taxonomy" id="2840723"/>
    <lineage>
        <taxon>Bacteria</taxon>
        <taxon>Bacillati</taxon>
        <taxon>Bacillota</taxon>
        <taxon>Clostridia</taxon>
        <taxon>Eubacteriales</taxon>
        <taxon>Oscillospiraceae</taxon>
        <taxon>Oscillospiraceae incertae sedis</taxon>
        <taxon>Candidatus Caccousia</taxon>
    </lineage>
</organism>
<dbReference type="EMBL" id="DVJM01000107">
    <property type="protein sequence ID" value="HIS78799.1"/>
    <property type="molecule type" value="Genomic_DNA"/>
</dbReference>
<keyword evidence="1" id="KW-0472">Membrane</keyword>
<sequence length="152" mass="17139">MKPSEAPAYTKTIRLRIWGCWTAIVLMTAYMIVLVELGGGDSRMMTRTADFVTDLLYFGGVIFLGVRIHANKKLLKNRLLLREQQEAERDERTHFLHDKSGGFPMDALLLVTAIVVFGTGLFNMAAFYTAFGLLCAAIVLKAGAYLYYDRKY</sequence>
<evidence type="ECO:0000313" key="2">
    <source>
        <dbReference type="EMBL" id="HIS78799.1"/>
    </source>
</evidence>
<feature type="transmembrane region" description="Helical" evidence="1">
    <location>
        <begin position="128"/>
        <end position="148"/>
    </location>
</feature>
<accession>A0A9D1FS07</accession>
<keyword evidence="1" id="KW-1133">Transmembrane helix</keyword>
<comment type="caution">
    <text evidence="2">The sequence shown here is derived from an EMBL/GenBank/DDBJ whole genome shotgun (WGS) entry which is preliminary data.</text>
</comment>
<dbReference type="Pfam" id="PF09946">
    <property type="entry name" value="DUF2178"/>
    <property type="match status" value="1"/>
</dbReference>
<dbReference type="InterPro" id="IPR019235">
    <property type="entry name" value="DUF2178_TM"/>
</dbReference>
<feature type="transmembrane region" description="Helical" evidence="1">
    <location>
        <begin position="51"/>
        <end position="70"/>
    </location>
</feature>
<name>A0A9D1FS07_9FIRM</name>
<gene>
    <name evidence="2" type="ORF">IAD03_05450</name>
</gene>
<feature type="transmembrane region" description="Helical" evidence="1">
    <location>
        <begin position="102"/>
        <end position="122"/>
    </location>
</feature>
<dbReference type="Proteomes" id="UP000824141">
    <property type="component" value="Unassembled WGS sequence"/>
</dbReference>
<reference evidence="2" key="1">
    <citation type="submission" date="2020-10" db="EMBL/GenBank/DDBJ databases">
        <authorList>
            <person name="Gilroy R."/>
        </authorList>
    </citation>
    <scope>NUCLEOTIDE SEQUENCE</scope>
    <source>
        <strain evidence="2">6086</strain>
    </source>
</reference>
<evidence type="ECO:0000313" key="3">
    <source>
        <dbReference type="Proteomes" id="UP000824141"/>
    </source>
</evidence>
<reference evidence="2" key="2">
    <citation type="journal article" date="2021" name="PeerJ">
        <title>Extensive microbial diversity within the chicken gut microbiome revealed by metagenomics and culture.</title>
        <authorList>
            <person name="Gilroy R."/>
            <person name="Ravi A."/>
            <person name="Getino M."/>
            <person name="Pursley I."/>
            <person name="Horton D.L."/>
            <person name="Alikhan N.F."/>
            <person name="Baker D."/>
            <person name="Gharbi K."/>
            <person name="Hall N."/>
            <person name="Watson M."/>
            <person name="Adriaenssens E.M."/>
            <person name="Foster-Nyarko E."/>
            <person name="Jarju S."/>
            <person name="Secka A."/>
            <person name="Antonio M."/>
            <person name="Oren A."/>
            <person name="Chaudhuri R.R."/>
            <person name="La Ragione R."/>
            <person name="Hildebrand F."/>
            <person name="Pallen M.J."/>
        </authorList>
    </citation>
    <scope>NUCLEOTIDE SEQUENCE</scope>
    <source>
        <strain evidence="2">6086</strain>
    </source>
</reference>
<evidence type="ECO:0000256" key="1">
    <source>
        <dbReference type="SAM" id="Phobius"/>
    </source>
</evidence>
<protein>
    <submittedName>
        <fullName evidence="2">Uncharacterized protein</fullName>
    </submittedName>
</protein>
<feature type="transmembrane region" description="Helical" evidence="1">
    <location>
        <begin position="20"/>
        <end position="39"/>
    </location>
</feature>